<keyword evidence="6" id="KW-0961">Cell wall biogenesis/degradation</keyword>
<evidence type="ECO:0000256" key="3">
    <source>
        <dbReference type="ARBA" id="ARBA00022801"/>
    </source>
</evidence>
<reference evidence="12" key="1">
    <citation type="submission" date="2021-05" db="EMBL/GenBank/DDBJ databases">
        <title>Novel Bacillus species.</title>
        <authorList>
            <person name="Liu G."/>
        </authorList>
    </citation>
    <scope>NUCLEOTIDE SEQUENCE</scope>
    <source>
        <strain evidence="12">FJAT-50051</strain>
    </source>
</reference>
<dbReference type="EMBL" id="JAGYPE010000005">
    <property type="protein sequence ID" value="MBS4185374.1"/>
    <property type="molecule type" value="Genomic_DNA"/>
</dbReference>
<dbReference type="GO" id="GO:0006508">
    <property type="term" value="P:proteolysis"/>
    <property type="evidence" value="ECO:0007669"/>
    <property type="project" value="InterPro"/>
</dbReference>
<comment type="similarity">
    <text evidence="1 9">Belongs to the peptidase S11 family.</text>
</comment>
<feature type="active site" description="Proton acceptor" evidence="7">
    <location>
        <position position="69"/>
    </location>
</feature>
<keyword evidence="10" id="KW-0812">Transmembrane</keyword>
<dbReference type="PRINTS" id="PR00725">
    <property type="entry name" value="DADACBPTASE1"/>
</dbReference>
<protein>
    <submittedName>
        <fullName evidence="12">D-alanyl-D-alanine carboxypeptidase</fullName>
    </submittedName>
</protein>
<feature type="active site" description="Acyl-ester intermediate" evidence="7">
    <location>
        <position position="66"/>
    </location>
</feature>
<comment type="caution">
    <text evidence="12">The sequence shown here is derived from an EMBL/GenBank/DDBJ whole genome shotgun (WGS) entry which is preliminary data.</text>
</comment>
<evidence type="ECO:0000256" key="8">
    <source>
        <dbReference type="PIRSR" id="PIRSR618044-2"/>
    </source>
</evidence>
<dbReference type="GO" id="GO:0071555">
    <property type="term" value="P:cell wall organization"/>
    <property type="evidence" value="ECO:0007669"/>
    <property type="project" value="UniProtKB-KW"/>
</dbReference>
<dbReference type="Gene3D" id="3.40.710.10">
    <property type="entry name" value="DD-peptidase/beta-lactamase superfamily"/>
    <property type="match status" value="1"/>
</dbReference>
<evidence type="ECO:0000256" key="5">
    <source>
        <dbReference type="ARBA" id="ARBA00022984"/>
    </source>
</evidence>
<feature type="binding site" evidence="8">
    <location>
        <position position="230"/>
    </location>
    <ligand>
        <name>substrate</name>
    </ligand>
</feature>
<dbReference type="GO" id="GO:0008360">
    <property type="term" value="P:regulation of cell shape"/>
    <property type="evidence" value="ECO:0007669"/>
    <property type="project" value="UniProtKB-KW"/>
</dbReference>
<evidence type="ECO:0000256" key="7">
    <source>
        <dbReference type="PIRSR" id="PIRSR618044-1"/>
    </source>
</evidence>
<feature type="domain" description="Peptidase S11 D-alanyl-D-alanine carboxypeptidase A N-terminal" evidence="11">
    <location>
        <begin position="37"/>
        <end position="259"/>
    </location>
</feature>
<gene>
    <name evidence="12" type="ORF">KHB02_28735</name>
</gene>
<proteinExistence type="inferred from homology"/>
<dbReference type="SUPFAM" id="SSF56601">
    <property type="entry name" value="beta-lactamase/transpeptidase-like"/>
    <property type="match status" value="1"/>
</dbReference>
<dbReference type="InterPro" id="IPR018044">
    <property type="entry name" value="Peptidase_S11"/>
</dbReference>
<dbReference type="PANTHER" id="PTHR21581:SF33">
    <property type="entry name" value="D-ALANYL-D-ALANINE CARBOXYPEPTIDASE DACB"/>
    <property type="match status" value="1"/>
</dbReference>
<evidence type="ECO:0000259" key="11">
    <source>
        <dbReference type="Pfam" id="PF00768"/>
    </source>
</evidence>
<keyword evidence="12" id="KW-0645">Protease</keyword>
<dbReference type="InterPro" id="IPR012338">
    <property type="entry name" value="Beta-lactam/transpept-like"/>
</dbReference>
<evidence type="ECO:0000256" key="4">
    <source>
        <dbReference type="ARBA" id="ARBA00022960"/>
    </source>
</evidence>
<evidence type="ECO:0000256" key="2">
    <source>
        <dbReference type="ARBA" id="ARBA00022729"/>
    </source>
</evidence>
<keyword evidence="5" id="KW-0573">Peptidoglycan synthesis</keyword>
<keyword evidence="2" id="KW-0732">Signal</keyword>
<evidence type="ECO:0000256" key="1">
    <source>
        <dbReference type="ARBA" id="ARBA00007164"/>
    </source>
</evidence>
<evidence type="ECO:0000256" key="10">
    <source>
        <dbReference type="SAM" id="Phobius"/>
    </source>
</evidence>
<evidence type="ECO:0000256" key="6">
    <source>
        <dbReference type="ARBA" id="ARBA00023316"/>
    </source>
</evidence>
<feature type="transmembrane region" description="Helical" evidence="10">
    <location>
        <begin position="362"/>
        <end position="381"/>
    </location>
</feature>
<dbReference type="AlphaFoldDB" id="A0A942T3F9"/>
<evidence type="ECO:0000256" key="9">
    <source>
        <dbReference type="RuleBase" id="RU004016"/>
    </source>
</evidence>
<accession>A0A942T3F9</accession>
<dbReference type="GO" id="GO:0009002">
    <property type="term" value="F:serine-type D-Ala-D-Ala carboxypeptidase activity"/>
    <property type="evidence" value="ECO:0007669"/>
    <property type="project" value="InterPro"/>
</dbReference>
<sequence>MDRVLSLSKWILILIIVLFLFLNQIPVFAEGTGDLPLKSESAVLLDTETNAVLYGKNADEKMYPASVTKIATAIYAIEKGDLDSIATVSANAVRQDGTRVYLVEGEQVPLKKLIQGMLINSGNDAAVAIAEQIDGSVDLFAEHINEYLKTVIGVKNTHFTNPSGLHDDNHYTTAMDLALITNYAMKNPQFAEIFGTKRLHWEGQSWNTDLITHHLMLKGELPYAGITGGKTGYTTVSKQTLATTADNGNLKLTVIVLKSDQKRDKYDDTAILFDYGFNEYVHSTLKHGEVYKSGDQEFLLDRDLLVTEDKSGIVKKVDSTGRLSIENPNGQVLQVAQLKQKEEPKPVKTSLKSSKSTNKQEYAASYFWIFIVAAAAVLIGAGKKITGKM</sequence>
<dbReference type="PANTHER" id="PTHR21581">
    <property type="entry name" value="D-ALANYL-D-ALANINE CARBOXYPEPTIDASE"/>
    <property type="match status" value="1"/>
</dbReference>
<feature type="active site" evidence="7">
    <location>
        <position position="121"/>
    </location>
</feature>
<dbReference type="InterPro" id="IPR001967">
    <property type="entry name" value="Peptidase_S11_N"/>
</dbReference>
<evidence type="ECO:0000313" key="12">
    <source>
        <dbReference type="EMBL" id="MBS4185374.1"/>
    </source>
</evidence>
<keyword evidence="4" id="KW-0133">Cell shape</keyword>
<keyword evidence="12" id="KW-0121">Carboxypeptidase</keyword>
<keyword evidence="3" id="KW-0378">Hydrolase</keyword>
<keyword evidence="10" id="KW-1133">Transmembrane helix</keyword>
<keyword evidence="10" id="KW-0472">Membrane</keyword>
<organism evidence="12">
    <name type="scientific">Neobacillus citreus</name>
    <dbReference type="NCBI Taxonomy" id="2833578"/>
    <lineage>
        <taxon>Bacteria</taxon>
        <taxon>Bacillati</taxon>
        <taxon>Bacillota</taxon>
        <taxon>Bacilli</taxon>
        <taxon>Bacillales</taxon>
        <taxon>Bacillaceae</taxon>
        <taxon>Neobacillus</taxon>
    </lineage>
</organism>
<dbReference type="GO" id="GO:0009252">
    <property type="term" value="P:peptidoglycan biosynthetic process"/>
    <property type="evidence" value="ECO:0007669"/>
    <property type="project" value="UniProtKB-KW"/>
</dbReference>
<dbReference type="Pfam" id="PF00768">
    <property type="entry name" value="Peptidase_S11"/>
    <property type="match status" value="1"/>
</dbReference>
<name>A0A942T3F9_9BACI</name>